<accession>A0A1F7I874</accession>
<dbReference type="Proteomes" id="UP000179270">
    <property type="component" value="Unassembled WGS sequence"/>
</dbReference>
<evidence type="ECO:0000313" key="3">
    <source>
        <dbReference type="Proteomes" id="UP000179270"/>
    </source>
</evidence>
<dbReference type="EMBL" id="MGAF01000047">
    <property type="protein sequence ID" value="OGK39576.1"/>
    <property type="molecule type" value="Genomic_DNA"/>
</dbReference>
<sequence length="81" mass="9593">MTRKTKEEKKLAEYRRRLKLLGQSAKPKIAVEENEPKKNIETISKVKSEQSFFKKDLRKSLIFISLIITLEFAIYFATMNR</sequence>
<keyword evidence="1" id="KW-0472">Membrane</keyword>
<name>A0A1F7I874_9BACT</name>
<evidence type="ECO:0000256" key="1">
    <source>
        <dbReference type="SAM" id="Phobius"/>
    </source>
</evidence>
<protein>
    <submittedName>
        <fullName evidence="2">Uncharacterized protein</fullName>
    </submittedName>
</protein>
<comment type="caution">
    <text evidence="2">The sequence shown here is derived from an EMBL/GenBank/DDBJ whole genome shotgun (WGS) entry which is preliminary data.</text>
</comment>
<gene>
    <name evidence="2" type="ORF">A3A74_06650</name>
</gene>
<keyword evidence="1" id="KW-0812">Transmembrane</keyword>
<dbReference type="AlphaFoldDB" id="A0A1F7I874"/>
<evidence type="ECO:0000313" key="2">
    <source>
        <dbReference type="EMBL" id="OGK39576.1"/>
    </source>
</evidence>
<reference evidence="2 3" key="1">
    <citation type="journal article" date="2016" name="Nat. Commun.">
        <title>Thousands of microbial genomes shed light on interconnected biogeochemical processes in an aquifer system.</title>
        <authorList>
            <person name="Anantharaman K."/>
            <person name="Brown C.T."/>
            <person name="Hug L.A."/>
            <person name="Sharon I."/>
            <person name="Castelle C.J."/>
            <person name="Probst A.J."/>
            <person name="Thomas B.C."/>
            <person name="Singh A."/>
            <person name="Wilkins M.J."/>
            <person name="Karaoz U."/>
            <person name="Brodie E.L."/>
            <person name="Williams K.H."/>
            <person name="Hubbard S.S."/>
            <person name="Banfield J.F."/>
        </authorList>
    </citation>
    <scope>NUCLEOTIDE SEQUENCE [LARGE SCALE GENOMIC DNA]</scope>
</reference>
<feature type="transmembrane region" description="Helical" evidence="1">
    <location>
        <begin position="60"/>
        <end position="78"/>
    </location>
</feature>
<organism evidence="2 3">
    <name type="scientific">Candidatus Roizmanbacteria bacterium RIFCSPLOWO2_01_FULL_35_13</name>
    <dbReference type="NCBI Taxonomy" id="1802055"/>
    <lineage>
        <taxon>Bacteria</taxon>
        <taxon>Candidatus Roizmaniibacteriota</taxon>
    </lineage>
</organism>
<keyword evidence="1" id="KW-1133">Transmembrane helix</keyword>
<dbReference type="STRING" id="1802055.A3A74_06650"/>
<proteinExistence type="predicted"/>